<evidence type="ECO:0000256" key="5">
    <source>
        <dbReference type="ARBA" id="ARBA00023136"/>
    </source>
</evidence>
<dbReference type="PANTHER" id="PTHR34390:SF2">
    <property type="entry name" value="SUCCINATE TRANSPORTER SUBUNIT YJJP-RELATED"/>
    <property type="match status" value="1"/>
</dbReference>
<dbReference type="GO" id="GO:0005886">
    <property type="term" value="C:plasma membrane"/>
    <property type="evidence" value="ECO:0007669"/>
    <property type="project" value="UniProtKB-SubCell"/>
</dbReference>
<dbReference type="InterPro" id="IPR010619">
    <property type="entry name" value="ThrE-like_N"/>
</dbReference>
<evidence type="ECO:0000313" key="10">
    <source>
        <dbReference type="EMBL" id="VYU16494.1"/>
    </source>
</evidence>
<evidence type="ECO:0000256" key="3">
    <source>
        <dbReference type="ARBA" id="ARBA00022692"/>
    </source>
</evidence>
<dbReference type="InterPro" id="IPR024528">
    <property type="entry name" value="ThrE_2"/>
</dbReference>
<dbReference type="GO" id="GO:0015744">
    <property type="term" value="P:succinate transport"/>
    <property type="evidence" value="ECO:0007669"/>
    <property type="project" value="TreeGrafter"/>
</dbReference>
<organism evidence="10">
    <name type="scientific">Veillonella dispar</name>
    <dbReference type="NCBI Taxonomy" id="39778"/>
    <lineage>
        <taxon>Bacteria</taxon>
        <taxon>Bacillati</taxon>
        <taxon>Bacillota</taxon>
        <taxon>Negativicutes</taxon>
        <taxon>Veillonellales</taxon>
        <taxon>Veillonellaceae</taxon>
        <taxon>Veillonella</taxon>
    </lineage>
</organism>
<accession>A0A6N3CLT4</accession>
<feature type="domain" description="Threonine/serine exporter-like N-terminal" evidence="8">
    <location>
        <begin position="25"/>
        <end position="266"/>
    </location>
</feature>
<dbReference type="InterPro" id="IPR050539">
    <property type="entry name" value="ThrE_Dicarb/AminoAcid_Exp"/>
</dbReference>
<evidence type="ECO:0000259" key="8">
    <source>
        <dbReference type="Pfam" id="PF06738"/>
    </source>
</evidence>
<evidence type="ECO:0000256" key="2">
    <source>
        <dbReference type="ARBA" id="ARBA00022475"/>
    </source>
</evidence>
<dbReference type="Pfam" id="PF06738">
    <property type="entry name" value="ThrE"/>
    <property type="match status" value="1"/>
</dbReference>
<evidence type="ECO:0000256" key="6">
    <source>
        <dbReference type="ARBA" id="ARBA00034125"/>
    </source>
</evidence>
<name>A0A6N3CLT4_9FIRM</name>
<keyword evidence="5 7" id="KW-0472">Membrane</keyword>
<keyword evidence="3 7" id="KW-0812">Transmembrane</keyword>
<evidence type="ECO:0000259" key="9">
    <source>
        <dbReference type="Pfam" id="PF12821"/>
    </source>
</evidence>
<dbReference type="PANTHER" id="PTHR34390">
    <property type="entry name" value="UPF0442 PROTEIN YJJB-RELATED"/>
    <property type="match status" value="1"/>
</dbReference>
<comment type="similarity">
    <text evidence="6">Belongs to the ThrE exporter (TC 2.A.79) family.</text>
</comment>
<feature type="domain" description="Threonine/Serine exporter ThrE" evidence="9">
    <location>
        <begin position="286"/>
        <end position="420"/>
    </location>
</feature>
<feature type="transmembrane region" description="Helical" evidence="7">
    <location>
        <begin position="184"/>
        <end position="203"/>
    </location>
</feature>
<feature type="transmembrane region" description="Helical" evidence="7">
    <location>
        <begin position="307"/>
        <end position="325"/>
    </location>
</feature>
<protein>
    <submittedName>
        <fullName evidence="10">Inner membrane protein YjjP</fullName>
    </submittedName>
</protein>
<comment type="subcellular location">
    <subcellularLocation>
        <location evidence="1">Cell membrane</location>
        <topology evidence="1">Multi-pass membrane protein</topology>
    </subcellularLocation>
</comment>
<feature type="transmembrane region" description="Helical" evidence="7">
    <location>
        <begin position="209"/>
        <end position="228"/>
    </location>
</feature>
<dbReference type="Pfam" id="PF12821">
    <property type="entry name" value="ThrE_2"/>
    <property type="match status" value="1"/>
</dbReference>
<gene>
    <name evidence="10" type="primary">yjjP</name>
    <name evidence="10" type="ORF">VDLFYP95_01682</name>
</gene>
<proteinExistence type="inferred from homology"/>
<sequence>MKQFTLEEKNEVLENPFIHIHRKLDVLLNIGKLLMECGADTNRIIEEMLKSATFMGIPHNYLNIHISYTTIMVNLLHKERSITVFRKTPVHVPNMAMINAVSKLTWRAFERHYSLTTYEQLISKLDCTIPVYPDWIKGIACALGSAGLAFLYSGDMIAFIVTVICSLIGYFGRTLSVRFGCNEYVGIAIGGFAAMVSAYGFYSHIEQDSLVYVLVCCTLFMIPGVPLINSVIDTINNHILSGITRAIRTILIVGSMTLGMAMALYFSPMPAFSFVDIKPHVLSIEQIIGSFTAAASFAVLFNAPVRLLVSIGIGGVLCVFTRNLLAVEFGFSIPGATFVGAAVMSVIYVKVSTWLKTSSTIIIVPSAIALMPGILYYRFLFDMLHINALSESGLLHMVQNGVTGILTIVSIAVGVAIPNVLAQKYLKARKERRIQQHLATRHINDGQ</sequence>
<feature type="transmembrane region" description="Helical" evidence="7">
    <location>
        <begin position="331"/>
        <end position="349"/>
    </location>
</feature>
<keyword evidence="2" id="KW-1003">Cell membrane</keyword>
<feature type="transmembrane region" description="Helical" evidence="7">
    <location>
        <begin position="149"/>
        <end position="172"/>
    </location>
</feature>
<dbReference type="RefSeq" id="WP_156719797.1">
    <property type="nucleotide sequence ID" value="NZ_CACRUF010000041.1"/>
</dbReference>
<dbReference type="GO" id="GO:0022857">
    <property type="term" value="F:transmembrane transporter activity"/>
    <property type="evidence" value="ECO:0007669"/>
    <property type="project" value="InterPro"/>
</dbReference>
<feature type="transmembrane region" description="Helical" evidence="7">
    <location>
        <begin position="361"/>
        <end position="381"/>
    </location>
</feature>
<evidence type="ECO:0000256" key="4">
    <source>
        <dbReference type="ARBA" id="ARBA00022989"/>
    </source>
</evidence>
<feature type="transmembrane region" description="Helical" evidence="7">
    <location>
        <begin position="249"/>
        <end position="268"/>
    </location>
</feature>
<feature type="transmembrane region" description="Helical" evidence="7">
    <location>
        <begin position="401"/>
        <end position="422"/>
    </location>
</feature>
<feature type="transmembrane region" description="Helical" evidence="7">
    <location>
        <begin position="280"/>
        <end position="300"/>
    </location>
</feature>
<dbReference type="AlphaFoldDB" id="A0A6N3CLT4"/>
<keyword evidence="4 7" id="KW-1133">Transmembrane helix</keyword>
<reference evidence="10" key="1">
    <citation type="submission" date="2019-11" db="EMBL/GenBank/DDBJ databases">
        <authorList>
            <person name="Feng L."/>
        </authorList>
    </citation>
    <scope>NUCLEOTIDE SEQUENCE</scope>
    <source>
        <strain evidence="10">VdisparLFYP95</strain>
    </source>
</reference>
<evidence type="ECO:0000256" key="1">
    <source>
        <dbReference type="ARBA" id="ARBA00004651"/>
    </source>
</evidence>
<dbReference type="EMBL" id="CACRUF010000041">
    <property type="protein sequence ID" value="VYU16494.1"/>
    <property type="molecule type" value="Genomic_DNA"/>
</dbReference>
<evidence type="ECO:0000256" key="7">
    <source>
        <dbReference type="SAM" id="Phobius"/>
    </source>
</evidence>